<evidence type="ECO:0000313" key="6">
    <source>
        <dbReference type="EMBL" id="QJQ33678.1"/>
    </source>
</evidence>
<dbReference type="InterPro" id="IPR051915">
    <property type="entry name" value="Cellulose_Degrad_GH3"/>
</dbReference>
<dbReference type="PRINTS" id="PR00133">
    <property type="entry name" value="GLHYDRLASE3"/>
</dbReference>
<dbReference type="InterPro" id="IPR036881">
    <property type="entry name" value="Glyco_hydro_3_C_sf"/>
</dbReference>
<dbReference type="KEGG" id="slan:GV829_09160"/>
<dbReference type="InterPro" id="IPR002772">
    <property type="entry name" value="Glyco_hydro_3_C"/>
</dbReference>
<dbReference type="GO" id="GO:0008422">
    <property type="term" value="F:beta-glucosidase activity"/>
    <property type="evidence" value="ECO:0007669"/>
    <property type="project" value="TreeGrafter"/>
</dbReference>
<dbReference type="PANTHER" id="PTHR30620:SF77">
    <property type="entry name" value="LYSOSOMAL BETA GLUCOSIDASE-LIKE"/>
    <property type="match status" value="1"/>
</dbReference>
<feature type="region of interest" description="Disordered" evidence="2">
    <location>
        <begin position="626"/>
        <end position="651"/>
    </location>
</feature>
<gene>
    <name evidence="6" type="ORF">GV829_09160</name>
</gene>
<accession>A0A6M4AX13</accession>
<name>A0A6M4AX13_9SPHN</name>
<feature type="domain" description="Glycoside hydrolase family 3 N-terminal" evidence="3">
    <location>
        <begin position="3"/>
        <end position="326"/>
    </location>
</feature>
<feature type="domain" description="Glycoside hydrolase family 3 C-terminal" evidence="4">
    <location>
        <begin position="367"/>
        <end position="579"/>
    </location>
</feature>
<dbReference type="InterPro" id="IPR041443">
    <property type="entry name" value="Exop_C"/>
</dbReference>
<protein>
    <submittedName>
        <fullName evidence="6">Glycoside hydrolase family 3 protein</fullName>
    </submittedName>
</protein>
<feature type="domain" description="ExoP galactose-binding-like" evidence="5">
    <location>
        <begin position="616"/>
        <end position="768"/>
    </location>
</feature>
<dbReference type="InterPro" id="IPR001764">
    <property type="entry name" value="Glyco_hydro_3_N"/>
</dbReference>
<organism evidence="6 7">
    <name type="scientific">Sphingomonas lacunae</name>
    <dbReference type="NCBI Taxonomy" id="2698828"/>
    <lineage>
        <taxon>Bacteria</taxon>
        <taxon>Pseudomonadati</taxon>
        <taxon>Pseudomonadota</taxon>
        <taxon>Alphaproteobacteria</taxon>
        <taxon>Sphingomonadales</taxon>
        <taxon>Sphingomonadaceae</taxon>
        <taxon>Sphingomonas</taxon>
    </lineage>
</organism>
<dbReference type="Pfam" id="PF18559">
    <property type="entry name" value="Exop_C"/>
    <property type="match status" value="1"/>
</dbReference>
<dbReference type="SUPFAM" id="SSF52279">
    <property type="entry name" value="Beta-D-glucan exohydrolase, C-terminal domain"/>
    <property type="match status" value="1"/>
</dbReference>
<keyword evidence="7" id="KW-1185">Reference proteome</keyword>
<dbReference type="AlphaFoldDB" id="A0A6M4AX13"/>
<dbReference type="Gene3D" id="2.60.120.430">
    <property type="entry name" value="Galactose-binding lectin"/>
    <property type="match status" value="1"/>
</dbReference>
<dbReference type="Gene3D" id="3.20.20.300">
    <property type="entry name" value="Glycoside hydrolase, family 3, N-terminal domain"/>
    <property type="match status" value="1"/>
</dbReference>
<evidence type="ECO:0000259" key="5">
    <source>
        <dbReference type="Pfam" id="PF18559"/>
    </source>
</evidence>
<dbReference type="GO" id="GO:0009251">
    <property type="term" value="P:glucan catabolic process"/>
    <property type="evidence" value="ECO:0007669"/>
    <property type="project" value="TreeGrafter"/>
</dbReference>
<dbReference type="PANTHER" id="PTHR30620">
    <property type="entry name" value="PERIPLASMIC BETA-GLUCOSIDASE-RELATED"/>
    <property type="match status" value="1"/>
</dbReference>
<dbReference type="Pfam" id="PF00933">
    <property type="entry name" value="Glyco_hydro_3"/>
    <property type="match status" value="1"/>
</dbReference>
<dbReference type="InterPro" id="IPR036962">
    <property type="entry name" value="Glyco_hydro_3_N_sf"/>
</dbReference>
<sequence length="780" mass="82048">MSVEQKVGQVIMPDISTITPDDAHRYGFGTILNGGNSGPGGNERAPAAEWLALADAYWDASTAPRNDGRPSIPLLWATDAVHGHSNVVGATLFPHNVGLGATGNADLVRRIGQATAAEIGVTGIDWTFAPTIAVARDDRWGRTYESYGEDPALVSRLGAAMVEGLQGRVGSAEFLGPAHVIATAKHFFGDGGTNGRDQGDTVGNETDLIALHASPYPPALEAGAQTVMASFSSINGVKMHGSTAFLTDLLRGQMGFDGLVVGDWNGHGQIPGCTNSNCPQALLAGLDVYMVPEDWRALHASLITQVADGTIPMARLDEAVRRVLRVKFRMGLFERGRPSSRPLALQPGLLGSPEHRALARQAVRESLVLLSNRQNLLPLNPRSTILVTGAGANDIAMQSGGWTISWQGGGDLTNADFPGAQSIFAGINEQVTAAGGQAILSMDGSFEQRPDVAVVVFGEQPYAEFAGDVPSLAYADDQALRQIRRLKSQGIPVVAVFLSGRPMWVNRELNAADAFVAAWLPGSEGGGVADMLLRDATGGIRSDFTGRLSMSWPARCDQFDNNAGSPDYAPLFPLGHGLTLTSNAGQSMASLDESCAFLEQATVAQTMMRSGMAVSPYVVQLESAGGEQVPLPGNRGQTSDGNLRVSPRDRNAQEDARELVWTGPSTWLLTGGTPVAAGSLQAVDAGREQQVELDVMVSARPSGNVHVNCGSECQSNVDLAPALAQAEGKGWRTLRIALRCLMPNSGDVSSGLRLYASGSLTMQVSGIRQTVGPAIVGCVD</sequence>
<evidence type="ECO:0000256" key="1">
    <source>
        <dbReference type="ARBA" id="ARBA00022801"/>
    </source>
</evidence>
<evidence type="ECO:0000313" key="7">
    <source>
        <dbReference type="Proteomes" id="UP000503018"/>
    </source>
</evidence>
<dbReference type="Gene3D" id="3.40.50.1700">
    <property type="entry name" value="Glycoside hydrolase family 3 C-terminal domain"/>
    <property type="match status" value="1"/>
</dbReference>
<dbReference type="Proteomes" id="UP000503018">
    <property type="component" value="Chromosome"/>
</dbReference>
<evidence type="ECO:0000259" key="3">
    <source>
        <dbReference type="Pfam" id="PF00933"/>
    </source>
</evidence>
<dbReference type="SUPFAM" id="SSF51445">
    <property type="entry name" value="(Trans)glycosidases"/>
    <property type="match status" value="1"/>
</dbReference>
<proteinExistence type="predicted"/>
<evidence type="ECO:0000259" key="4">
    <source>
        <dbReference type="Pfam" id="PF01915"/>
    </source>
</evidence>
<reference evidence="6 7" key="1">
    <citation type="submission" date="2020-01" db="EMBL/GenBank/DDBJ databases">
        <title>Sphingomonas sp. strain CSW-10.</title>
        <authorList>
            <person name="Chen W.-M."/>
        </authorList>
    </citation>
    <scope>NUCLEOTIDE SEQUENCE [LARGE SCALE GENOMIC DNA]</scope>
    <source>
        <strain evidence="6 7">CSW-10</strain>
    </source>
</reference>
<keyword evidence="1 6" id="KW-0378">Hydrolase</keyword>
<dbReference type="Pfam" id="PF01915">
    <property type="entry name" value="Glyco_hydro_3_C"/>
    <property type="match status" value="1"/>
</dbReference>
<dbReference type="EMBL" id="CP053015">
    <property type="protein sequence ID" value="QJQ33678.1"/>
    <property type="molecule type" value="Genomic_DNA"/>
</dbReference>
<dbReference type="InterPro" id="IPR017853">
    <property type="entry name" value="GH"/>
</dbReference>
<evidence type="ECO:0000256" key="2">
    <source>
        <dbReference type="SAM" id="MobiDB-lite"/>
    </source>
</evidence>